<dbReference type="SUPFAM" id="SSF54427">
    <property type="entry name" value="NTF2-like"/>
    <property type="match status" value="1"/>
</dbReference>
<dbReference type="Gene3D" id="3.10.450.50">
    <property type="match status" value="1"/>
</dbReference>
<feature type="domain" description="SnoaL-like" evidence="1">
    <location>
        <begin position="45"/>
        <end position="148"/>
    </location>
</feature>
<dbReference type="AlphaFoldDB" id="A0A4V1QVY6"/>
<dbReference type="InterPro" id="IPR032710">
    <property type="entry name" value="NTF2-like_dom_sf"/>
</dbReference>
<organism evidence="2 3">
    <name type="scientific">Pelagerythrobacter rhizovicinus</name>
    <dbReference type="NCBI Taxonomy" id="2268576"/>
    <lineage>
        <taxon>Bacteria</taxon>
        <taxon>Pseudomonadati</taxon>
        <taxon>Pseudomonadota</taxon>
        <taxon>Alphaproteobacteria</taxon>
        <taxon>Sphingomonadales</taxon>
        <taxon>Erythrobacteraceae</taxon>
        <taxon>Pelagerythrobacter</taxon>
    </lineage>
</organism>
<gene>
    <name evidence="2" type="ORF">ETX26_10285</name>
</gene>
<name>A0A4V1QVY6_9SPHN</name>
<keyword evidence="3" id="KW-1185">Reference proteome</keyword>
<dbReference type="OrthoDB" id="1450423at2"/>
<evidence type="ECO:0000313" key="2">
    <source>
        <dbReference type="EMBL" id="RXZ64286.1"/>
    </source>
</evidence>
<dbReference type="InterPro" id="IPR037401">
    <property type="entry name" value="SnoaL-like"/>
</dbReference>
<accession>A0A4V1QVY6</accession>
<proteinExistence type="predicted"/>
<dbReference type="Proteomes" id="UP000293623">
    <property type="component" value="Unassembled WGS sequence"/>
</dbReference>
<comment type="caution">
    <text evidence="2">The sequence shown here is derived from an EMBL/GenBank/DDBJ whole genome shotgun (WGS) entry which is preliminary data.</text>
</comment>
<dbReference type="PANTHER" id="PTHR41252:SF1">
    <property type="entry name" value="BLR2505 PROTEIN"/>
    <property type="match status" value="1"/>
</dbReference>
<sequence length="181" mass="20068">MADHPFRWAASCRAFVGAILMVIAQGTAAQTGAHDEERNRELVAQSFEAWRTGSGSPYDLLASDASWTITGNSLAAKTYPTKDAFIEEVIRPFNARMKSRLVPKVRKLYAEDDTVVAFFDAAGTASDDRPYSNTYVWILEMTDGQIVRAHAFFDSIAFDELWRRVPAERSDIVASQEVPGG</sequence>
<dbReference type="EMBL" id="SDPV01000002">
    <property type="protein sequence ID" value="RXZ64286.1"/>
    <property type="molecule type" value="Genomic_DNA"/>
</dbReference>
<protein>
    <submittedName>
        <fullName evidence="2">Nuclear transport factor 2 family protein</fullName>
    </submittedName>
</protein>
<reference evidence="2 3" key="1">
    <citation type="submission" date="2019-01" db="EMBL/GenBank/DDBJ databases">
        <title>Altererythrobacter rhizovicinus sp. nov., isolated from the rhizosphere soil of Haloxylon ammodendron.</title>
        <authorList>
            <person name="Li H.-P."/>
            <person name="Gou J.-Y."/>
            <person name="Yao D."/>
            <person name="Han Q.-Q."/>
            <person name="Shao K.-Z."/>
            <person name="Zhao Q."/>
            <person name="Zhang J.-L."/>
        </authorList>
    </citation>
    <scope>NUCLEOTIDE SEQUENCE [LARGE SCALE GENOMIC DNA]</scope>
    <source>
        <strain evidence="2 3">AY-3R</strain>
    </source>
</reference>
<evidence type="ECO:0000259" key="1">
    <source>
        <dbReference type="Pfam" id="PF12680"/>
    </source>
</evidence>
<dbReference type="Pfam" id="PF12680">
    <property type="entry name" value="SnoaL_2"/>
    <property type="match status" value="1"/>
</dbReference>
<evidence type="ECO:0000313" key="3">
    <source>
        <dbReference type="Proteomes" id="UP000293623"/>
    </source>
</evidence>
<dbReference type="PANTHER" id="PTHR41252">
    <property type="entry name" value="BLR2505 PROTEIN"/>
    <property type="match status" value="1"/>
</dbReference>